<accession>A0A7T0G0G9</accession>
<organism evidence="1 2">
    <name type="scientific">Candidatus Nitronauta litoralis</name>
    <dbReference type="NCBI Taxonomy" id="2705533"/>
    <lineage>
        <taxon>Bacteria</taxon>
        <taxon>Pseudomonadati</taxon>
        <taxon>Nitrospinota/Tectimicrobiota group</taxon>
        <taxon>Nitrospinota</taxon>
        <taxon>Nitrospinia</taxon>
        <taxon>Nitrospinales</taxon>
        <taxon>Nitrospinaceae</taxon>
        <taxon>Candidatus Nitronauta</taxon>
    </lineage>
</organism>
<dbReference type="PANTHER" id="PTHR21485:SF6">
    <property type="entry name" value="N-ACYLNEURAMINATE CYTIDYLYLTRANSFERASE-RELATED"/>
    <property type="match status" value="1"/>
</dbReference>
<dbReference type="KEGG" id="nli:G3M70_11120"/>
<dbReference type="AlphaFoldDB" id="A0A7T0G0G9"/>
<dbReference type="GO" id="GO:0008781">
    <property type="term" value="F:N-acylneuraminate cytidylyltransferase activity"/>
    <property type="evidence" value="ECO:0007669"/>
    <property type="project" value="TreeGrafter"/>
</dbReference>
<sequence>MTTICTVCARGGSTGVPRKNVLPLLGKPLIVYTLEQALACPEIDRVYVSTDDEEIAEVARNAGAEVPFMRPAELAGNKAPKIPVIEHLVDWVVASGVKVERIIDLDPTSPLREMSDILACLSMLDDKTDVVITGFEAEKNPYFNMVEEKPDGYFSLSKSIQGGVTGRQSAPKVYSMNASIYVWHRETLSKGLWEGNARLHIMPRERSIDIDEFIDFKIVELLLNEKTGSR</sequence>
<dbReference type="Gene3D" id="3.90.550.10">
    <property type="entry name" value="Spore Coat Polysaccharide Biosynthesis Protein SpsA, Chain A"/>
    <property type="match status" value="1"/>
</dbReference>
<name>A0A7T0G0G9_9BACT</name>
<proteinExistence type="predicted"/>
<keyword evidence="1" id="KW-0548">Nucleotidyltransferase</keyword>
<dbReference type="InterPro" id="IPR029044">
    <property type="entry name" value="Nucleotide-diphossugar_trans"/>
</dbReference>
<dbReference type="CDD" id="cd02513">
    <property type="entry name" value="CMP-NeuAc_Synthase"/>
    <property type="match status" value="1"/>
</dbReference>
<protein>
    <submittedName>
        <fullName evidence="1">Acylneuraminate cytidylyltransferase family protein</fullName>
    </submittedName>
</protein>
<dbReference type="InterPro" id="IPR003329">
    <property type="entry name" value="Cytidylyl_trans"/>
</dbReference>
<dbReference type="PANTHER" id="PTHR21485">
    <property type="entry name" value="HAD SUPERFAMILY MEMBERS CMAS AND KDSC"/>
    <property type="match status" value="1"/>
</dbReference>
<keyword evidence="1" id="KW-0808">Transferase</keyword>
<dbReference type="EMBL" id="CP048685">
    <property type="protein sequence ID" value="QPJ62389.1"/>
    <property type="molecule type" value="Genomic_DNA"/>
</dbReference>
<dbReference type="InterPro" id="IPR050793">
    <property type="entry name" value="CMP-NeuNAc_synthase"/>
</dbReference>
<dbReference type="SUPFAM" id="SSF53448">
    <property type="entry name" value="Nucleotide-diphospho-sugar transferases"/>
    <property type="match status" value="1"/>
</dbReference>
<evidence type="ECO:0000313" key="1">
    <source>
        <dbReference type="EMBL" id="QPJ62389.1"/>
    </source>
</evidence>
<evidence type="ECO:0000313" key="2">
    <source>
        <dbReference type="Proteomes" id="UP000594688"/>
    </source>
</evidence>
<gene>
    <name evidence="1" type="ORF">G3M70_11120</name>
</gene>
<reference evidence="1 2" key="1">
    <citation type="submission" date="2020-02" db="EMBL/GenBank/DDBJ databases">
        <title>Genomic and physiological characterization of two novel Nitrospinaceae genera.</title>
        <authorList>
            <person name="Mueller A.J."/>
            <person name="Jung M.-Y."/>
            <person name="Strachan C.R."/>
            <person name="Herbold C.W."/>
            <person name="Kirkegaard R.H."/>
            <person name="Daims H."/>
        </authorList>
    </citation>
    <scope>NUCLEOTIDE SEQUENCE [LARGE SCALE GENOMIC DNA]</scope>
    <source>
        <strain evidence="1">EB</strain>
    </source>
</reference>
<dbReference type="Pfam" id="PF02348">
    <property type="entry name" value="CTP_transf_3"/>
    <property type="match status" value="1"/>
</dbReference>
<dbReference type="Proteomes" id="UP000594688">
    <property type="component" value="Chromosome"/>
</dbReference>